<dbReference type="InterPro" id="IPR038673">
    <property type="entry name" value="OprB_sf"/>
</dbReference>
<accession>A0ABV7TBG3</accession>
<dbReference type="InterPro" id="IPR007049">
    <property type="entry name" value="Carb-sel_porin_OprB"/>
</dbReference>
<evidence type="ECO:0000256" key="2">
    <source>
        <dbReference type="RuleBase" id="RU363072"/>
    </source>
</evidence>
<proteinExistence type="inferred from homology"/>
<comment type="caution">
    <text evidence="3">The sequence shown here is derived from an EMBL/GenBank/DDBJ whole genome shotgun (WGS) entry which is preliminary data.</text>
</comment>
<organism evidence="3 4">
    <name type="scientific">Lutimaribacter marinistellae</name>
    <dbReference type="NCBI Taxonomy" id="1820329"/>
    <lineage>
        <taxon>Bacteria</taxon>
        <taxon>Pseudomonadati</taxon>
        <taxon>Pseudomonadota</taxon>
        <taxon>Alphaproteobacteria</taxon>
        <taxon>Rhodobacterales</taxon>
        <taxon>Roseobacteraceae</taxon>
        <taxon>Lutimaribacter</taxon>
    </lineage>
</organism>
<evidence type="ECO:0000256" key="1">
    <source>
        <dbReference type="ARBA" id="ARBA00008769"/>
    </source>
</evidence>
<comment type="similarity">
    <text evidence="1 2">Belongs to the OprB family.</text>
</comment>
<dbReference type="EMBL" id="JBHRXI010000002">
    <property type="protein sequence ID" value="MFC3612854.1"/>
    <property type="molecule type" value="Genomic_DNA"/>
</dbReference>
<dbReference type="Gene3D" id="2.40.160.180">
    <property type="entry name" value="Carbohydrate-selective porin OprB"/>
    <property type="match status" value="1"/>
</dbReference>
<evidence type="ECO:0000313" key="4">
    <source>
        <dbReference type="Proteomes" id="UP001595629"/>
    </source>
</evidence>
<keyword evidence="4" id="KW-1185">Reference proteome</keyword>
<dbReference type="Proteomes" id="UP001595629">
    <property type="component" value="Unassembled WGS sequence"/>
</dbReference>
<evidence type="ECO:0000313" key="3">
    <source>
        <dbReference type="EMBL" id="MFC3612854.1"/>
    </source>
</evidence>
<name>A0ABV7TBG3_9RHOB</name>
<dbReference type="Pfam" id="PF04966">
    <property type="entry name" value="OprB"/>
    <property type="match status" value="2"/>
</dbReference>
<protein>
    <submittedName>
        <fullName evidence="3">Carbohydrate porin</fullName>
    </submittedName>
</protein>
<gene>
    <name evidence="3" type="ORF">ACFORG_03690</name>
</gene>
<reference evidence="4" key="1">
    <citation type="journal article" date="2019" name="Int. J. Syst. Evol. Microbiol.">
        <title>The Global Catalogue of Microorganisms (GCM) 10K type strain sequencing project: providing services to taxonomists for standard genome sequencing and annotation.</title>
        <authorList>
            <consortium name="The Broad Institute Genomics Platform"/>
            <consortium name="The Broad Institute Genome Sequencing Center for Infectious Disease"/>
            <person name="Wu L."/>
            <person name="Ma J."/>
        </authorList>
    </citation>
    <scope>NUCLEOTIDE SEQUENCE [LARGE SCALE GENOMIC DNA]</scope>
    <source>
        <strain evidence="4">KCTC 42911</strain>
    </source>
</reference>
<dbReference type="RefSeq" id="WP_386734043.1">
    <property type="nucleotide sequence ID" value="NZ_JBHRXI010000002.1"/>
</dbReference>
<sequence length="412" mass="44691">MACFLLTLGAATVVHAQSQSGYGPSNSLEGGDSVTEDIHEDDISAGSAFRLRGQPLKPWFDAKRRWNDRYGLKLNFSLQTLHQNSDNSTGESRAAAGRAELNGSWTLVGRGTKNAGRLTFRIENRSTLGTVIPPSRLGNQFGSGTLVGTGFSDYSRANLSELAWRQSLMQGRLRFVAGKISAVGWYGGHALSSPKRGFQNTALQSSNARAFPGRGFGLGVGYEFTPRLVALAGIHDANAKTTGNPFDSIKQGEYLKSVELRYYLTTPERARWDQMRLNLWHQDALAQSGVPESYGANFVVSKLMLQDKVLPFMLAGVSNGGAALFQKDVAVGVGFAFDTTASKARDVLGIGLAWGEPTNTALQEQVTGEMFYRFQMLDNLAITPSIQIIKNPIANPNKTTVTVLGLRVRATF</sequence>